<keyword evidence="3" id="KW-1185">Reference proteome</keyword>
<dbReference type="EMBL" id="BAAAHU010000007">
    <property type="protein sequence ID" value="GAA1005822.1"/>
    <property type="molecule type" value="Genomic_DNA"/>
</dbReference>
<comment type="caution">
    <text evidence="2">The sequence shown here is derived from an EMBL/GenBank/DDBJ whole genome shotgun (WGS) entry which is preliminary data.</text>
</comment>
<proteinExistence type="predicted"/>
<dbReference type="Proteomes" id="UP001501072">
    <property type="component" value="Unassembled WGS sequence"/>
</dbReference>
<accession>A0ABP4DBX3</accession>
<evidence type="ECO:0000256" key="1">
    <source>
        <dbReference type="SAM" id="MobiDB-lite"/>
    </source>
</evidence>
<evidence type="ECO:0000313" key="3">
    <source>
        <dbReference type="Proteomes" id="UP001501072"/>
    </source>
</evidence>
<feature type="compositionally biased region" description="Low complexity" evidence="1">
    <location>
        <begin position="122"/>
        <end position="147"/>
    </location>
</feature>
<protein>
    <submittedName>
        <fullName evidence="2">Uncharacterized protein</fullName>
    </submittedName>
</protein>
<name>A0ABP4DBX3_9ACTN</name>
<feature type="region of interest" description="Disordered" evidence="1">
    <location>
        <begin position="1"/>
        <end position="147"/>
    </location>
</feature>
<evidence type="ECO:0000313" key="2">
    <source>
        <dbReference type="EMBL" id="GAA1005822.1"/>
    </source>
</evidence>
<reference evidence="3" key="1">
    <citation type="journal article" date="2019" name="Int. J. Syst. Evol. Microbiol.">
        <title>The Global Catalogue of Microorganisms (GCM) 10K type strain sequencing project: providing services to taxonomists for standard genome sequencing and annotation.</title>
        <authorList>
            <consortium name="The Broad Institute Genomics Platform"/>
            <consortium name="The Broad Institute Genome Sequencing Center for Infectious Disease"/>
            <person name="Wu L."/>
            <person name="Ma J."/>
        </authorList>
    </citation>
    <scope>NUCLEOTIDE SEQUENCE [LARGE SCALE GENOMIC DNA]</scope>
    <source>
        <strain evidence="3">JCM 11269</strain>
    </source>
</reference>
<sequence length="147" mass="15643">MRGPALRGDGRDGIGPRVRGRPVDAEAGGGVGVNEGLGLHGGDLQDDRCWDGQQRYSGGGAGGLAAVRPVREERSRGNADPWGTVRPRSEDSGTDPSVEYDTSRPRESCGDFLRPARDRPAVRAASRGPRPPHRAAAPRSRSAWSYC</sequence>
<feature type="compositionally biased region" description="Basic and acidic residues" evidence="1">
    <location>
        <begin position="101"/>
        <end position="121"/>
    </location>
</feature>
<organism evidence="2 3">
    <name type="scientific">Streptomyces thermogriseus</name>
    <dbReference type="NCBI Taxonomy" id="75292"/>
    <lineage>
        <taxon>Bacteria</taxon>
        <taxon>Bacillati</taxon>
        <taxon>Actinomycetota</taxon>
        <taxon>Actinomycetes</taxon>
        <taxon>Kitasatosporales</taxon>
        <taxon>Streptomycetaceae</taxon>
        <taxon>Streptomyces</taxon>
    </lineage>
</organism>
<feature type="compositionally biased region" description="Gly residues" evidence="1">
    <location>
        <begin position="27"/>
        <end position="41"/>
    </location>
</feature>
<gene>
    <name evidence="2" type="ORF">GCM10009564_11590</name>
</gene>